<name>A0A2T1A1E7_9ACTN</name>
<feature type="transmembrane region" description="Helical" evidence="7">
    <location>
        <begin position="345"/>
        <end position="365"/>
    </location>
</feature>
<dbReference type="AlphaFoldDB" id="A0A2T1A1E7"/>
<evidence type="ECO:0000256" key="7">
    <source>
        <dbReference type="SAM" id="Phobius"/>
    </source>
</evidence>
<dbReference type="Proteomes" id="UP000237752">
    <property type="component" value="Unassembled WGS sequence"/>
</dbReference>
<evidence type="ECO:0000256" key="2">
    <source>
        <dbReference type="ARBA" id="ARBA00008432"/>
    </source>
</evidence>
<dbReference type="Pfam" id="PF07690">
    <property type="entry name" value="MFS_1"/>
    <property type="match status" value="1"/>
</dbReference>
<dbReference type="PROSITE" id="PS50850">
    <property type="entry name" value="MFS"/>
    <property type="match status" value="1"/>
</dbReference>
<feature type="transmembrane region" description="Helical" evidence="7">
    <location>
        <begin position="283"/>
        <end position="303"/>
    </location>
</feature>
<comment type="similarity">
    <text evidence="2">Belongs to the major facilitator superfamily. Nitrate/nitrite porter (TC 2.A.1.8) family.</text>
</comment>
<dbReference type="EMBL" id="PVUE01000005">
    <property type="protein sequence ID" value="PRZ42413.1"/>
    <property type="molecule type" value="Genomic_DNA"/>
</dbReference>
<organism evidence="9 10">
    <name type="scientific">Antricoccus suffuscus</name>
    <dbReference type="NCBI Taxonomy" id="1629062"/>
    <lineage>
        <taxon>Bacteria</taxon>
        <taxon>Bacillati</taxon>
        <taxon>Actinomycetota</taxon>
        <taxon>Actinomycetes</taxon>
        <taxon>Geodermatophilales</taxon>
        <taxon>Antricoccaceae</taxon>
        <taxon>Antricoccus</taxon>
    </lineage>
</organism>
<dbReference type="PANTHER" id="PTHR23515">
    <property type="entry name" value="HIGH-AFFINITY NITRATE TRANSPORTER 2.3"/>
    <property type="match status" value="1"/>
</dbReference>
<evidence type="ECO:0000259" key="8">
    <source>
        <dbReference type="PROSITE" id="PS50850"/>
    </source>
</evidence>
<keyword evidence="4 7" id="KW-1133">Transmembrane helix</keyword>
<keyword evidence="5" id="KW-0534">Nitrate assimilation</keyword>
<feature type="transmembrane region" description="Helical" evidence="7">
    <location>
        <begin position="377"/>
        <end position="399"/>
    </location>
</feature>
<comment type="subcellular location">
    <subcellularLocation>
        <location evidence="1">Cell membrane</location>
        <topology evidence="1">Multi-pass membrane protein</topology>
    </subcellularLocation>
</comment>
<dbReference type="GO" id="GO:0015112">
    <property type="term" value="F:nitrate transmembrane transporter activity"/>
    <property type="evidence" value="ECO:0007669"/>
    <property type="project" value="InterPro"/>
</dbReference>
<dbReference type="InterPro" id="IPR020846">
    <property type="entry name" value="MFS_dom"/>
</dbReference>
<dbReference type="InterPro" id="IPR044772">
    <property type="entry name" value="NO3_transporter"/>
</dbReference>
<feature type="transmembrane region" description="Helical" evidence="7">
    <location>
        <begin position="224"/>
        <end position="244"/>
    </location>
</feature>
<protein>
    <submittedName>
        <fullName evidence="9">NNP family nitrate/nitrite transporter-like MFS transporter</fullName>
    </submittedName>
</protein>
<sequence>MTASSSAGGLPPAANTRTIMLGLALVGFLAGFWAWGLISPLAPSYAAKFQLGAFETSILVAVPVLVGSLGRIPVGALTDRYGARTMFPLISALTIVPVLLVGFMGTSYPLLLVFGFLLGLGGTVFAIGVPLVNAWYPPERRGTAIGIFGIGMGGTAVAAFTTNPLAEAFNTKAPFVVVAIVLAVYAVVGAIFLRDAKPPARQEGTMLGRFWTTFRQPVTLQLSFLYTVAFGGYVAFGVYMPTFLVNSYGIDQSGAAMRTAVFIIVAVACRPIGGWLSDKWTPIGTLLVCYSGVAITALGASFHPHILPTLIPIGSVVFLVMAVCLGAASGAVFALVAALVPSDRVGAVTGVVGAAGGLGGFVPPLEMGALYTSTGNYRIGLLGLALAALVAVVFTQAVFGGSKFATRKQSVGD</sequence>
<feature type="domain" description="Major facilitator superfamily (MFS) profile" evidence="8">
    <location>
        <begin position="19"/>
        <end position="403"/>
    </location>
</feature>
<dbReference type="RefSeq" id="WP_238145277.1">
    <property type="nucleotide sequence ID" value="NZ_PVUE01000005.1"/>
</dbReference>
<evidence type="ECO:0000256" key="3">
    <source>
        <dbReference type="ARBA" id="ARBA00022692"/>
    </source>
</evidence>
<keyword evidence="6 7" id="KW-0472">Membrane</keyword>
<feature type="transmembrane region" description="Helical" evidence="7">
    <location>
        <begin position="173"/>
        <end position="193"/>
    </location>
</feature>
<evidence type="ECO:0000256" key="1">
    <source>
        <dbReference type="ARBA" id="ARBA00004651"/>
    </source>
</evidence>
<feature type="transmembrane region" description="Helical" evidence="7">
    <location>
        <begin position="144"/>
        <end position="161"/>
    </location>
</feature>
<dbReference type="Gene3D" id="1.20.1250.20">
    <property type="entry name" value="MFS general substrate transporter like domains"/>
    <property type="match status" value="1"/>
</dbReference>
<feature type="transmembrane region" description="Helical" evidence="7">
    <location>
        <begin position="86"/>
        <end position="104"/>
    </location>
</feature>
<dbReference type="GO" id="GO:0005886">
    <property type="term" value="C:plasma membrane"/>
    <property type="evidence" value="ECO:0007669"/>
    <property type="project" value="UniProtKB-SubCell"/>
</dbReference>
<proteinExistence type="inferred from homology"/>
<evidence type="ECO:0000256" key="6">
    <source>
        <dbReference type="ARBA" id="ARBA00023136"/>
    </source>
</evidence>
<gene>
    <name evidence="9" type="ORF">CLV47_10531</name>
</gene>
<comment type="caution">
    <text evidence="9">The sequence shown here is derived from an EMBL/GenBank/DDBJ whole genome shotgun (WGS) entry which is preliminary data.</text>
</comment>
<feature type="transmembrane region" description="Helical" evidence="7">
    <location>
        <begin position="20"/>
        <end position="38"/>
    </location>
</feature>
<evidence type="ECO:0000313" key="9">
    <source>
        <dbReference type="EMBL" id="PRZ42413.1"/>
    </source>
</evidence>
<dbReference type="SUPFAM" id="SSF103473">
    <property type="entry name" value="MFS general substrate transporter"/>
    <property type="match status" value="1"/>
</dbReference>
<evidence type="ECO:0000256" key="4">
    <source>
        <dbReference type="ARBA" id="ARBA00022989"/>
    </source>
</evidence>
<evidence type="ECO:0000313" key="10">
    <source>
        <dbReference type="Proteomes" id="UP000237752"/>
    </source>
</evidence>
<dbReference type="InterPro" id="IPR036259">
    <property type="entry name" value="MFS_trans_sf"/>
</dbReference>
<reference evidence="9 10" key="1">
    <citation type="submission" date="2018-03" db="EMBL/GenBank/DDBJ databases">
        <title>Genomic Encyclopedia of Archaeal and Bacterial Type Strains, Phase II (KMG-II): from individual species to whole genera.</title>
        <authorList>
            <person name="Goeker M."/>
        </authorList>
    </citation>
    <scope>NUCLEOTIDE SEQUENCE [LARGE SCALE GENOMIC DNA]</scope>
    <source>
        <strain evidence="9 10">DSM 100065</strain>
    </source>
</reference>
<feature type="transmembrane region" description="Helical" evidence="7">
    <location>
        <begin position="58"/>
        <end position="74"/>
    </location>
</feature>
<dbReference type="InterPro" id="IPR011701">
    <property type="entry name" value="MFS"/>
</dbReference>
<evidence type="ECO:0000256" key="5">
    <source>
        <dbReference type="ARBA" id="ARBA00023063"/>
    </source>
</evidence>
<dbReference type="GO" id="GO:0042128">
    <property type="term" value="P:nitrate assimilation"/>
    <property type="evidence" value="ECO:0007669"/>
    <property type="project" value="UniProtKB-KW"/>
</dbReference>
<keyword evidence="3 7" id="KW-0812">Transmembrane</keyword>
<feature type="transmembrane region" description="Helical" evidence="7">
    <location>
        <begin position="256"/>
        <end position="276"/>
    </location>
</feature>
<accession>A0A2T1A1E7</accession>
<keyword evidence="10" id="KW-1185">Reference proteome</keyword>
<feature type="transmembrane region" description="Helical" evidence="7">
    <location>
        <begin position="309"/>
        <end position="338"/>
    </location>
</feature>
<feature type="transmembrane region" description="Helical" evidence="7">
    <location>
        <begin position="110"/>
        <end position="132"/>
    </location>
</feature>